<evidence type="ECO:0000313" key="3">
    <source>
        <dbReference type="Proteomes" id="UP001431209"/>
    </source>
</evidence>
<comment type="caution">
    <text evidence="2">The sequence shown here is derived from an EMBL/GenBank/DDBJ whole genome shotgun (WGS) entry which is preliminary data.</text>
</comment>
<feature type="non-terminal residue" evidence="2">
    <location>
        <position position="1"/>
    </location>
</feature>
<keyword evidence="1" id="KW-0732">Signal</keyword>
<evidence type="ECO:0000313" key="2">
    <source>
        <dbReference type="EMBL" id="KAL0479730.1"/>
    </source>
</evidence>
<feature type="signal peptide" evidence="1">
    <location>
        <begin position="1"/>
        <end position="22"/>
    </location>
</feature>
<dbReference type="EMBL" id="JAOPGA020000591">
    <property type="protein sequence ID" value="KAL0479730.1"/>
    <property type="molecule type" value="Genomic_DNA"/>
</dbReference>
<organism evidence="2 3">
    <name type="scientific">Acrasis kona</name>
    <dbReference type="NCBI Taxonomy" id="1008807"/>
    <lineage>
        <taxon>Eukaryota</taxon>
        <taxon>Discoba</taxon>
        <taxon>Heterolobosea</taxon>
        <taxon>Tetramitia</taxon>
        <taxon>Eutetramitia</taxon>
        <taxon>Acrasidae</taxon>
        <taxon>Acrasis</taxon>
    </lineage>
</organism>
<protein>
    <submittedName>
        <fullName evidence="2">Uncharacterized protein</fullName>
    </submittedName>
</protein>
<feature type="chain" id="PRO_5043654847" evidence="1">
    <location>
        <begin position="23"/>
        <end position="149"/>
    </location>
</feature>
<gene>
    <name evidence="2" type="ORF">AKO1_001509</name>
</gene>
<sequence>KTRLQLASANLLLDLLKGFLHGFQEARGVQDLTQCMEIVNGVTISEVCKAFSYSSENRNVIQHGDSGIDDVDYAINILYNDKDASDDEMKNVEDLYKFLPSLPVYNKYENEMRCVSTFYKEAEVCVERGHDEWFSSYVKRCTISRLGNI</sequence>
<dbReference type="AlphaFoldDB" id="A0AAW2YSG3"/>
<evidence type="ECO:0000256" key="1">
    <source>
        <dbReference type="SAM" id="SignalP"/>
    </source>
</evidence>
<name>A0AAW2YSG3_9EUKA</name>
<keyword evidence="3" id="KW-1185">Reference proteome</keyword>
<proteinExistence type="predicted"/>
<accession>A0AAW2YSG3</accession>
<reference evidence="2 3" key="1">
    <citation type="submission" date="2024-03" db="EMBL/GenBank/DDBJ databases">
        <title>The Acrasis kona genome and developmental transcriptomes reveal deep origins of eukaryotic multicellular pathways.</title>
        <authorList>
            <person name="Sheikh S."/>
            <person name="Fu C.-J."/>
            <person name="Brown M.W."/>
            <person name="Baldauf S.L."/>
        </authorList>
    </citation>
    <scope>NUCLEOTIDE SEQUENCE [LARGE SCALE GENOMIC DNA]</scope>
    <source>
        <strain evidence="2 3">ATCC MYA-3509</strain>
    </source>
</reference>
<dbReference type="Proteomes" id="UP001431209">
    <property type="component" value="Unassembled WGS sequence"/>
</dbReference>